<accession>A0A4S4DGC9</accession>
<dbReference type="SMART" id="SM00473">
    <property type="entry name" value="PAN_AP"/>
    <property type="match status" value="1"/>
</dbReference>
<evidence type="ECO:0000256" key="15">
    <source>
        <dbReference type="PIRNR" id="PIRNR000641"/>
    </source>
</evidence>
<comment type="catalytic activity">
    <reaction evidence="14 15">
        <text>L-seryl-[protein] + ATP = O-phospho-L-seryl-[protein] + ADP + H(+)</text>
        <dbReference type="Rhea" id="RHEA:17989"/>
        <dbReference type="Rhea" id="RHEA-COMP:9863"/>
        <dbReference type="Rhea" id="RHEA-COMP:11604"/>
        <dbReference type="ChEBI" id="CHEBI:15378"/>
        <dbReference type="ChEBI" id="CHEBI:29999"/>
        <dbReference type="ChEBI" id="CHEBI:30616"/>
        <dbReference type="ChEBI" id="CHEBI:83421"/>
        <dbReference type="ChEBI" id="CHEBI:456216"/>
        <dbReference type="EC" id="2.7.11.1"/>
    </reaction>
</comment>
<evidence type="ECO:0000256" key="16">
    <source>
        <dbReference type="SAM" id="Phobius"/>
    </source>
</evidence>
<evidence type="ECO:0000256" key="9">
    <source>
        <dbReference type="ARBA" id="ARBA00022840"/>
    </source>
</evidence>
<dbReference type="GO" id="GO:0004674">
    <property type="term" value="F:protein serine/threonine kinase activity"/>
    <property type="evidence" value="ECO:0007669"/>
    <property type="project" value="UniProtKB-KW"/>
</dbReference>
<evidence type="ECO:0000259" key="18">
    <source>
        <dbReference type="PROSITE" id="PS50011"/>
    </source>
</evidence>
<evidence type="ECO:0000256" key="7">
    <source>
        <dbReference type="ARBA" id="ARBA00022741"/>
    </source>
</evidence>
<dbReference type="Gene3D" id="1.10.510.10">
    <property type="entry name" value="Transferase(Phosphotransferase) domain 1"/>
    <property type="match status" value="2"/>
</dbReference>
<comment type="subcellular location">
    <subcellularLocation>
        <location evidence="1">Cell membrane</location>
        <topology evidence="1">Single-pass type I membrane protein</topology>
    </subcellularLocation>
</comment>
<dbReference type="FunFam" id="1.10.510.10:FF:001019">
    <property type="entry name" value="G-type lectin S-receptor-like serine/threonine-protein kinase B120"/>
    <property type="match status" value="1"/>
</dbReference>
<keyword evidence="5 15" id="KW-0808">Transferase</keyword>
<reference evidence="21 22" key="1">
    <citation type="journal article" date="2018" name="Proc. Natl. Acad. Sci. U.S.A.">
        <title>Draft genome sequence of Camellia sinensis var. sinensis provides insights into the evolution of the tea genome and tea quality.</title>
        <authorList>
            <person name="Wei C."/>
            <person name="Yang H."/>
            <person name="Wang S."/>
            <person name="Zhao J."/>
            <person name="Liu C."/>
            <person name="Gao L."/>
            <person name="Xia E."/>
            <person name="Lu Y."/>
            <person name="Tai Y."/>
            <person name="She G."/>
            <person name="Sun J."/>
            <person name="Cao H."/>
            <person name="Tong W."/>
            <person name="Gao Q."/>
            <person name="Li Y."/>
            <person name="Deng W."/>
            <person name="Jiang X."/>
            <person name="Wang W."/>
            <person name="Chen Q."/>
            <person name="Zhang S."/>
            <person name="Li H."/>
            <person name="Wu J."/>
            <person name="Wang P."/>
            <person name="Li P."/>
            <person name="Shi C."/>
            <person name="Zheng F."/>
            <person name="Jian J."/>
            <person name="Huang B."/>
            <person name="Shan D."/>
            <person name="Shi M."/>
            <person name="Fang C."/>
            <person name="Yue Y."/>
            <person name="Li F."/>
            <person name="Li D."/>
            <person name="Wei S."/>
            <person name="Han B."/>
            <person name="Jiang C."/>
            <person name="Yin Y."/>
            <person name="Xia T."/>
            <person name="Zhang Z."/>
            <person name="Bennetzen J.L."/>
            <person name="Zhao S."/>
            <person name="Wan X."/>
        </authorList>
    </citation>
    <scope>NUCLEOTIDE SEQUENCE [LARGE SCALE GENOMIC DNA]</scope>
    <source>
        <strain evidence="22">cv. Shuchazao</strain>
        <tissue evidence="21">Leaf</tissue>
    </source>
</reference>
<feature type="domain" description="Bulb-type lectin" evidence="19">
    <location>
        <begin position="26"/>
        <end position="148"/>
    </location>
</feature>
<dbReference type="Pfam" id="PF00954">
    <property type="entry name" value="S_locus_glycop"/>
    <property type="match status" value="1"/>
</dbReference>
<keyword evidence="9 15" id="KW-0067">ATP-binding</keyword>
<keyword evidence="22" id="KW-1185">Reference proteome</keyword>
<evidence type="ECO:0000256" key="2">
    <source>
        <dbReference type="ARBA" id="ARBA00022475"/>
    </source>
</evidence>
<dbReference type="SMART" id="SM00108">
    <property type="entry name" value="B_lectin"/>
    <property type="match status" value="1"/>
</dbReference>
<dbReference type="InterPro" id="IPR001245">
    <property type="entry name" value="Ser-Thr/Tyr_kinase_cat_dom"/>
</dbReference>
<dbReference type="PROSITE" id="PS50011">
    <property type="entry name" value="PROTEIN_KINASE_DOM"/>
    <property type="match status" value="1"/>
</dbReference>
<dbReference type="FunFam" id="3.30.200.20:FF:000195">
    <property type="entry name" value="G-type lectin S-receptor-like serine/threonine-protein kinase"/>
    <property type="match status" value="1"/>
</dbReference>
<dbReference type="GO" id="GO:0005524">
    <property type="term" value="F:ATP binding"/>
    <property type="evidence" value="ECO:0007669"/>
    <property type="project" value="UniProtKB-KW"/>
</dbReference>
<keyword evidence="12" id="KW-0325">Glycoprotein</keyword>
<comment type="catalytic activity">
    <reaction evidence="13 15">
        <text>L-threonyl-[protein] + ATP = O-phospho-L-threonyl-[protein] + ADP + H(+)</text>
        <dbReference type="Rhea" id="RHEA:46608"/>
        <dbReference type="Rhea" id="RHEA-COMP:11060"/>
        <dbReference type="Rhea" id="RHEA-COMP:11605"/>
        <dbReference type="ChEBI" id="CHEBI:15378"/>
        <dbReference type="ChEBI" id="CHEBI:30013"/>
        <dbReference type="ChEBI" id="CHEBI:30616"/>
        <dbReference type="ChEBI" id="CHEBI:61977"/>
        <dbReference type="ChEBI" id="CHEBI:456216"/>
        <dbReference type="EC" id="2.7.11.1"/>
    </reaction>
</comment>
<name>A0A4S4DGC9_CAMSN</name>
<dbReference type="PROSITE" id="PS50927">
    <property type="entry name" value="BULB_LECTIN"/>
    <property type="match status" value="1"/>
</dbReference>
<protein>
    <recommendedName>
        <fullName evidence="15">Receptor-like serine/threonine-protein kinase</fullName>
        <ecNumber evidence="15">2.7.11.1</ecNumber>
    </recommendedName>
</protein>
<dbReference type="InterPro" id="IPR000858">
    <property type="entry name" value="S_locus_glycoprot_dom"/>
</dbReference>
<dbReference type="Gene3D" id="3.30.200.20">
    <property type="entry name" value="Phosphorylase Kinase, domain 1"/>
    <property type="match status" value="1"/>
</dbReference>
<evidence type="ECO:0000256" key="1">
    <source>
        <dbReference type="ARBA" id="ARBA00004251"/>
    </source>
</evidence>
<evidence type="ECO:0000259" key="20">
    <source>
        <dbReference type="PROSITE" id="PS50948"/>
    </source>
</evidence>
<dbReference type="GO" id="GO:0048544">
    <property type="term" value="P:recognition of pollen"/>
    <property type="evidence" value="ECO:0007669"/>
    <property type="project" value="InterPro"/>
</dbReference>
<dbReference type="PIRSF" id="PIRSF000641">
    <property type="entry name" value="SRK"/>
    <property type="match status" value="1"/>
</dbReference>
<feature type="signal peptide" evidence="17">
    <location>
        <begin position="1"/>
        <end position="23"/>
    </location>
</feature>
<sequence length="878" mass="98870">MDSITNLLLSSFLCSILVVSTTAVNTISTSQSIKDKDGDTIVSIGGSFALGFFSPGSSKNRYVGIWYNKISNDSRTVVWVANRETPFTDSSGILMVTQQGVLILNSTESTIWSPNLTKPGKNPVAELLESGNFVLRNADDDNPENYLWQSFDDPTDTFLPGTKFGVHYETGLNMSLWSWQSSDDPARGDYTYSMDVHGFPQYFLRKDTVKVFRSGPWNGVRFSGMPTISSNPIYNFTFVLNQNETYFNYDLLNSSVVTRMVMNRDGVLRRMTWIEGSSTSWVEHLTTEMTNCDTFAFCGPYGLCTVNNSPECGCLQRFEPKFPKDWGTDWSNGCVRRTPLNCSGVNGDKFWKYSGVKVPDTENSWFNVTMTLKECETMCLKNCSCMAYANLDVSGEGSGCLLWFDELVDIRVIENGQDLYVRMAASEFGQAGHNWNQAKTIIVISVVSIATLILGLAISLYIWKELQKREGRTIGHPEQGYYKESRNEDIELPLFNLVTITKATDNFAINNKLGEGGFGPVYKGILEGGQEIALKLLSKDSKQGVDEFKNEVICIAKLQHRNLVKLLGYCIQGEERMLIYEFMPNNNLDSFIFDQSQKMLLDWPKRFHIINGIARGLLYLHQDSRLRIIHRDLKGSNILLDHEMNPKISDFGLARIFGANETQANTRRVVGTYGYMSPEYAIEGLFSVKSDVFSFGVLVLEIVSGKRNRGFYHQDHHLNLLGHVSIDGYMSPEYAIEGLFSVKSDVFSFGVLVLEIVSGKRNRGFYHQDHHLNLLGHAWRLYKEDRTRELIDEPIQNSCNLPEVLRLIHVGLLCVQQRLEDRPNMASVVLMLGGEGALTHPKQPGFFTERNLLKAESTGSDVEQCSANTVSTIEVQAR</sequence>
<comment type="similarity">
    <text evidence="15">Belongs to the protein kinase superfamily. Ser/Thr protein kinase family.</text>
</comment>
<keyword evidence="11" id="KW-0675">Receptor</keyword>
<dbReference type="InterPro" id="IPR000719">
    <property type="entry name" value="Prot_kinase_dom"/>
</dbReference>
<keyword evidence="10" id="KW-1015">Disulfide bond</keyword>
<dbReference type="SUPFAM" id="SSF51110">
    <property type="entry name" value="alpha-D-mannose-specific plant lectins"/>
    <property type="match status" value="1"/>
</dbReference>
<dbReference type="FunFam" id="2.90.10.10:FF:000004">
    <property type="entry name" value="G-type lectin S-receptor-like serine/threonine-protein kinase"/>
    <property type="match status" value="1"/>
</dbReference>
<keyword evidence="8 15" id="KW-0418">Kinase</keyword>
<dbReference type="Pfam" id="PF08276">
    <property type="entry name" value="PAN_2"/>
    <property type="match status" value="1"/>
</dbReference>
<dbReference type="PANTHER" id="PTHR27002">
    <property type="entry name" value="RECEPTOR-LIKE SERINE/THREONINE-PROTEIN KINASE SD1-8"/>
    <property type="match status" value="1"/>
</dbReference>
<dbReference type="PROSITE" id="PS50948">
    <property type="entry name" value="PAN"/>
    <property type="match status" value="1"/>
</dbReference>
<feature type="chain" id="PRO_5020700520" description="Receptor-like serine/threonine-protein kinase" evidence="17">
    <location>
        <begin position="24"/>
        <end position="878"/>
    </location>
</feature>
<dbReference type="PANTHER" id="PTHR27002:SF851">
    <property type="entry name" value="G-TYPE LECTIN S-RECEPTOR-LIKE SERINE_THREONINE-PROTEIN KINASE SD1-1"/>
    <property type="match status" value="1"/>
</dbReference>
<dbReference type="InterPro" id="IPR001480">
    <property type="entry name" value="Bulb-type_lectin_dom"/>
</dbReference>
<dbReference type="Proteomes" id="UP000306102">
    <property type="component" value="Unassembled WGS sequence"/>
</dbReference>
<evidence type="ECO:0000256" key="3">
    <source>
        <dbReference type="ARBA" id="ARBA00022527"/>
    </source>
</evidence>
<evidence type="ECO:0000256" key="11">
    <source>
        <dbReference type="ARBA" id="ARBA00023170"/>
    </source>
</evidence>
<evidence type="ECO:0000256" key="6">
    <source>
        <dbReference type="ARBA" id="ARBA00022729"/>
    </source>
</evidence>
<evidence type="ECO:0000256" key="13">
    <source>
        <dbReference type="ARBA" id="ARBA00047899"/>
    </source>
</evidence>
<dbReference type="GO" id="GO:0005886">
    <property type="term" value="C:plasma membrane"/>
    <property type="evidence" value="ECO:0007669"/>
    <property type="project" value="UniProtKB-SubCell"/>
</dbReference>
<evidence type="ECO:0000256" key="8">
    <source>
        <dbReference type="ARBA" id="ARBA00022777"/>
    </source>
</evidence>
<keyword evidence="2" id="KW-1003">Cell membrane</keyword>
<dbReference type="Gene3D" id="2.90.10.10">
    <property type="entry name" value="Bulb-type lectin domain"/>
    <property type="match status" value="1"/>
</dbReference>
<keyword evidence="3 15" id="KW-0723">Serine/threonine-protein kinase</keyword>
<comment type="caution">
    <text evidence="21">The sequence shown here is derived from an EMBL/GenBank/DDBJ whole genome shotgun (WGS) entry which is preliminary data.</text>
</comment>
<evidence type="ECO:0000313" key="21">
    <source>
        <dbReference type="EMBL" id="THG01755.1"/>
    </source>
</evidence>
<keyword evidence="4" id="KW-0597">Phosphoprotein</keyword>
<dbReference type="SUPFAM" id="SSF56112">
    <property type="entry name" value="Protein kinase-like (PK-like)"/>
    <property type="match status" value="2"/>
</dbReference>
<dbReference type="Pfam" id="PF07714">
    <property type="entry name" value="PK_Tyr_Ser-Thr"/>
    <property type="match status" value="2"/>
</dbReference>
<keyword evidence="16" id="KW-0812">Transmembrane</keyword>
<dbReference type="SMART" id="SM00220">
    <property type="entry name" value="S_TKc"/>
    <property type="match status" value="1"/>
</dbReference>
<dbReference type="FunFam" id="1.10.510.10:FF:001722">
    <property type="entry name" value="G-type lectin S-receptor-like serine/threonine-protein kinase B120"/>
    <property type="match status" value="1"/>
</dbReference>
<dbReference type="Gene3D" id="3.50.4.10">
    <property type="entry name" value="Hepatocyte Growth Factor"/>
    <property type="match status" value="1"/>
</dbReference>
<organism evidence="21 22">
    <name type="scientific">Camellia sinensis var. sinensis</name>
    <name type="common">China tea</name>
    <dbReference type="NCBI Taxonomy" id="542762"/>
    <lineage>
        <taxon>Eukaryota</taxon>
        <taxon>Viridiplantae</taxon>
        <taxon>Streptophyta</taxon>
        <taxon>Embryophyta</taxon>
        <taxon>Tracheophyta</taxon>
        <taxon>Spermatophyta</taxon>
        <taxon>Magnoliopsida</taxon>
        <taxon>eudicotyledons</taxon>
        <taxon>Gunneridae</taxon>
        <taxon>Pentapetalae</taxon>
        <taxon>asterids</taxon>
        <taxon>Ericales</taxon>
        <taxon>Theaceae</taxon>
        <taxon>Camellia</taxon>
    </lineage>
</organism>
<evidence type="ECO:0000256" key="4">
    <source>
        <dbReference type="ARBA" id="ARBA00022553"/>
    </source>
</evidence>
<feature type="transmembrane region" description="Helical" evidence="16">
    <location>
        <begin position="441"/>
        <end position="463"/>
    </location>
</feature>
<dbReference type="PROSITE" id="PS00108">
    <property type="entry name" value="PROTEIN_KINASE_ST"/>
    <property type="match status" value="1"/>
</dbReference>
<dbReference type="InterPro" id="IPR003609">
    <property type="entry name" value="Pan_app"/>
</dbReference>
<dbReference type="Pfam" id="PF01453">
    <property type="entry name" value="B_lectin"/>
    <property type="match status" value="1"/>
</dbReference>
<keyword evidence="16" id="KW-1133">Transmembrane helix</keyword>
<dbReference type="EC" id="2.7.11.1" evidence="15"/>
<gene>
    <name evidence="21" type="ORF">TEA_008992</name>
</gene>
<evidence type="ECO:0000256" key="12">
    <source>
        <dbReference type="ARBA" id="ARBA00023180"/>
    </source>
</evidence>
<keyword evidence="16" id="KW-0472">Membrane</keyword>
<dbReference type="CDD" id="cd01098">
    <property type="entry name" value="PAN_AP_plant"/>
    <property type="match status" value="1"/>
</dbReference>
<proteinExistence type="inferred from homology"/>
<dbReference type="GO" id="GO:0106310">
    <property type="term" value="F:protein serine kinase activity"/>
    <property type="evidence" value="ECO:0007669"/>
    <property type="project" value="RHEA"/>
</dbReference>
<dbReference type="InterPro" id="IPR008271">
    <property type="entry name" value="Ser/Thr_kinase_AS"/>
</dbReference>
<feature type="domain" description="Apple" evidence="20">
    <location>
        <begin position="342"/>
        <end position="424"/>
    </location>
</feature>
<evidence type="ECO:0000256" key="10">
    <source>
        <dbReference type="ARBA" id="ARBA00023157"/>
    </source>
</evidence>
<evidence type="ECO:0000256" key="17">
    <source>
        <dbReference type="SAM" id="SignalP"/>
    </source>
</evidence>
<evidence type="ECO:0000313" key="22">
    <source>
        <dbReference type="Proteomes" id="UP000306102"/>
    </source>
</evidence>
<evidence type="ECO:0000256" key="5">
    <source>
        <dbReference type="ARBA" id="ARBA00022679"/>
    </source>
</evidence>
<dbReference type="InterPro" id="IPR024171">
    <property type="entry name" value="SRK-like_kinase"/>
</dbReference>
<dbReference type="FunFam" id="3.50.4.10:FF:000002">
    <property type="entry name" value="G-type lectin S-receptor-like serine/threonine-protein kinase"/>
    <property type="match status" value="1"/>
</dbReference>
<dbReference type="CDD" id="cd00028">
    <property type="entry name" value="B_lectin"/>
    <property type="match status" value="1"/>
</dbReference>
<evidence type="ECO:0000259" key="19">
    <source>
        <dbReference type="PROSITE" id="PS50927"/>
    </source>
</evidence>
<dbReference type="InterPro" id="IPR011009">
    <property type="entry name" value="Kinase-like_dom_sf"/>
</dbReference>
<keyword evidence="7 15" id="KW-0547">Nucleotide-binding</keyword>
<dbReference type="AlphaFoldDB" id="A0A4S4DGC9"/>
<dbReference type="InterPro" id="IPR036426">
    <property type="entry name" value="Bulb-type_lectin_dom_sf"/>
</dbReference>
<evidence type="ECO:0000256" key="14">
    <source>
        <dbReference type="ARBA" id="ARBA00048679"/>
    </source>
</evidence>
<keyword evidence="6 17" id="KW-0732">Signal</keyword>
<feature type="domain" description="Protein kinase" evidence="18">
    <location>
        <begin position="507"/>
        <end position="843"/>
    </location>
</feature>
<dbReference type="EMBL" id="SDRB02011342">
    <property type="protein sequence ID" value="THG01755.1"/>
    <property type="molecule type" value="Genomic_DNA"/>
</dbReference>